<proteinExistence type="evidence at transcript level"/>
<accession>H2EII5</accession>
<feature type="non-terminal residue" evidence="1">
    <location>
        <position position="105"/>
    </location>
</feature>
<protein>
    <submittedName>
        <fullName evidence="1">DNAJ heat shock protein</fullName>
    </submittedName>
</protein>
<keyword evidence="1" id="KW-0346">Stress response</keyword>
<sequence>AEGVQEIVVESPSRQEQSTWSRGCIQDGVEGVSMLERRGESKKVRSCWLEGGGCLRKTSSQACRWCQNEYIQRVLRRRQCRRGRDFQEFLLWWNASCNDYYPFQL</sequence>
<reference evidence="1" key="1">
    <citation type="submission" date="2011-10" db="EMBL/GenBank/DDBJ databases">
        <title>Characterization and isolation of differentially expressed bud sport genes in apple by suppression subtractive hybridization.</title>
        <authorList>
            <person name="Song Y."/>
        </authorList>
    </citation>
    <scope>NUCLEOTIDE SEQUENCE</scope>
</reference>
<gene>
    <name evidence="1" type="primary">DHSP</name>
</gene>
<dbReference type="EMBL" id="JN941589">
    <property type="protein sequence ID" value="AEX97107.1"/>
    <property type="molecule type" value="mRNA"/>
</dbReference>
<feature type="non-terminal residue" evidence="1">
    <location>
        <position position="1"/>
    </location>
</feature>
<organism evidence="1">
    <name type="scientific">Malus domestica</name>
    <name type="common">Apple</name>
    <name type="synonym">Pyrus malus</name>
    <dbReference type="NCBI Taxonomy" id="3750"/>
    <lineage>
        <taxon>Eukaryota</taxon>
        <taxon>Viridiplantae</taxon>
        <taxon>Streptophyta</taxon>
        <taxon>Embryophyta</taxon>
        <taxon>Tracheophyta</taxon>
        <taxon>Spermatophyta</taxon>
        <taxon>Magnoliopsida</taxon>
        <taxon>eudicotyledons</taxon>
        <taxon>Gunneridae</taxon>
        <taxon>Pentapetalae</taxon>
        <taxon>rosids</taxon>
        <taxon>fabids</taxon>
        <taxon>Rosales</taxon>
        <taxon>Rosaceae</taxon>
        <taxon>Amygdaloideae</taxon>
        <taxon>Maleae</taxon>
        <taxon>Malus</taxon>
    </lineage>
</organism>
<evidence type="ECO:0000313" key="1">
    <source>
        <dbReference type="EMBL" id="AEX97107.1"/>
    </source>
</evidence>
<name>H2EII5_MALDO</name>
<dbReference type="AlphaFoldDB" id="H2EII5"/>